<protein>
    <recommendedName>
        <fullName evidence="5">aralkylamine N-acetyltransferase</fullName>
        <ecNumber evidence="5">2.3.1.87</ecNumber>
    </recommendedName>
</protein>
<feature type="domain" description="N-acetyltransferase" evidence="14">
    <location>
        <begin position="64"/>
        <end position="259"/>
    </location>
</feature>
<dbReference type="PANTHER" id="PTHR20905:SF1">
    <property type="entry name" value="AT07410P-RELATED"/>
    <property type="match status" value="1"/>
</dbReference>
<evidence type="ECO:0000256" key="11">
    <source>
        <dbReference type="ARBA" id="ARBA00052178"/>
    </source>
</evidence>
<evidence type="ECO:0000256" key="2">
    <source>
        <dbReference type="ARBA" id="ARBA00023315"/>
    </source>
</evidence>
<keyword evidence="1" id="KW-0808">Transferase</keyword>
<dbReference type="EC" id="2.3.1.87" evidence="5"/>
<evidence type="ECO:0000256" key="12">
    <source>
        <dbReference type="ARBA" id="ARBA00052335"/>
    </source>
</evidence>
<sequence>MIWRTVRKTQCLRSVLLDYVNCKHQNLVKRAHTLNNSRQRLLKLVSRSIPIINMSNITTMPNNIQISLIKPEDSERILEFLRIQYYPEEPLNAGIEPKRQEVADEEYTMSMITHGLSLMAVQSIPQNSKGHIVGAAIVGPKDAKEAEHLFDAAKKAESVKWSHMLQMLACVERDANVCELYKVQRVLHNHAIGVEANMRGKNVGARLIAEMIKVAKDANFEAITADCTSFYSAKLFERLGFECINTIYYDEYKDKNKQQVFRPEPPHTYGWSTLLVPACLPALLPGDALQGFTTVSTSVKDLWYL</sequence>
<dbReference type="GO" id="GO:0004059">
    <property type="term" value="F:aralkylamine N-acetyltransferase activity"/>
    <property type="evidence" value="ECO:0007669"/>
    <property type="project" value="UniProtKB-EC"/>
</dbReference>
<evidence type="ECO:0000256" key="6">
    <source>
        <dbReference type="ARBA" id="ARBA00050189"/>
    </source>
</evidence>
<evidence type="ECO:0000256" key="3">
    <source>
        <dbReference type="ARBA" id="ARBA00037926"/>
    </source>
</evidence>
<comment type="pathway">
    <text evidence="3">Aromatic compound metabolism; melatonin biosynthesis; melatonin from serotonin: step 1/2.</text>
</comment>
<dbReference type="VEuPathDB" id="VectorBase:GBRI017993"/>
<dbReference type="STRING" id="37001.A0A1A9WFL7"/>
<evidence type="ECO:0000259" key="14">
    <source>
        <dbReference type="PROSITE" id="PS51186"/>
    </source>
</evidence>
<comment type="catalytic activity">
    <reaction evidence="10">
        <text>serotonin + (9Z)-octadecenoyl-CoA = N-(9Z-octadecenoyl)-serotonin + CoA + H(+)</text>
        <dbReference type="Rhea" id="RHEA:51392"/>
        <dbReference type="ChEBI" id="CHEBI:15378"/>
        <dbReference type="ChEBI" id="CHEBI:57287"/>
        <dbReference type="ChEBI" id="CHEBI:57387"/>
        <dbReference type="ChEBI" id="CHEBI:134064"/>
        <dbReference type="ChEBI" id="CHEBI:350546"/>
    </reaction>
    <physiologicalReaction direction="left-to-right" evidence="10">
        <dbReference type="Rhea" id="RHEA:51393"/>
    </physiologicalReaction>
</comment>
<dbReference type="Proteomes" id="UP000091820">
    <property type="component" value="Unassembled WGS sequence"/>
</dbReference>
<evidence type="ECO:0000313" key="15">
    <source>
        <dbReference type="EnsemblMetazoa" id="GBRI017993-PA"/>
    </source>
</evidence>
<reference evidence="16" key="1">
    <citation type="submission" date="2014-03" db="EMBL/GenBank/DDBJ databases">
        <authorList>
            <person name="Aksoy S."/>
            <person name="Warren W."/>
            <person name="Wilson R.K."/>
        </authorList>
    </citation>
    <scope>NUCLEOTIDE SEQUENCE [LARGE SCALE GENOMIC DNA]</scope>
    <source>
        <strain evidence="16">IAEA</strain>
    </source>
</reference>
<dbReference type="PANTHER" id="PTHR20905">
    <property type="entry name" value="N-ACETYLTRANSFERASE-RELATED"/>
    <property type="match status" value="1"/>
</dbReference>
<dbReference type="Gene3D" id="3.40.630.30">
    <property type="match status" value="1"/>
</dbReference>
<comment type="catalytic activity">
    <reaction evidence="6">
        <text>dopamine + (9Z)-octadecenoyl-CoA = N-(9Z-octadecanoyl)-dopamine + CoA + H(+)</text>
        <dbReference type="Rhea" id="RHEA:51380"/>
        <dbReference type="ChEBI" id="CHEBI:15378"/>
        <dbReference type="ChEBI" id="CHEBI:31883"/>
        <dbReference type="ChEBI" id="CHEBI:57287"/>
        <dbReference type="ChEBI" id="CHEBI:57387"/>
        <dbReference type="ChEBI" id="CHEBI:59905"/>
    </reaction>
    <physiologicalReaction direction="left-to-right" evidence="6">
        <dbReference type="Rhea" id="RHEA:51381"/>
    </physiologicalReaction>
</comment>
<dbReference type="EnsemblMetazoa" id="GBRI017993-RA">
    <property type="protein sequence ID" value="GBRI017993-PA"/>
    <property type="gene ID" value="GBRI017993"/>
</dbReference>
<evidence type="ECO:0000256" key="8">
    <source>
        <dbReference type="ARBA" id="ARBA00051284"/>
    </source>
</evidence>
<evidence type="ECO:0000256" key="7">
    <source>
        <dbReference type="ARBA" id="ARBA00050849"/>
    </source>
</evidence>
<dbReference type="Pfam" id="PF00583">
    <property type="entry name" value="Acetyltransf_1"/>
    <property type="match status" value="1"/>
</dbReference>
<dbReference type="InterPro" id="IPR016181">
    <property type="entry name" value="Acyl_CoA_acyltransferase"/>
</dbReference>
<evidence type="ECO:0000313" key="16">
    <source>
        <dbReference type="Proteomes" id="UP000091820"/>
    </source>
</evidence>
<comment type="similarity">
    <text evidence="4">Belongs to the acetyltransferase family. AANAT subfamily.</text>
</comment>
<evidence type="ECO:0000256" key="4">
    <source>
        <dbReference type="ARBA" id="ARBA00038182"/>
    </source>
</evidence>
<comment type="catalytic activity">
    <reaction evidence="11">
        <text>serotonin + hexadecanoyl-CoA = N-hexadecanoyl-serotonin + CoA + H(+)</text>
        <dbReference type="Rhea" id="RHEA:51384"/>
        <dbReference type="ChEBI" id="CHEBI:15378"/>
        <dbReference type="ChEBI" id="CHEBI:57287"/>
        <dbReference type="ChEBI" id="CHEBI:57379"/>
        <dbReference type="ChEBI" id="CHEBI:134059"/>
        <dbReference type="ChEBI" id="CHEBI:350546"/>
    </reaction>
    <physiologicalReaction direction="left-to-right" evidence="11">
        <dbReference type="Rhea" id="RHEA:51385"/>
    </physiologicalReaction>
</comment>
<comment type="catalytic activity">
    <reaction evidence="12">
        <text>dopamine + hexadecanoyl-CoA = N-hexadecanoyl-dopamine + CoA + H(+)</text>
        <dbReference type="Rhea" id="RHEA:51376"/>
        <dbReference type="ChEBI" id="CHEBI:15378"/>
        <dbReference type="ChEBI" id="CHEBI:57287"/>
        <dbReference type="ChEBI" id="CHEBI:57379"/>
        <dbReference type="ChEBI" id="CHEBI:59905"/>
        <dbReference type="ChEBI" id="CHEBI:134058"/>
    </reaction>
    <physiologicalReaction direction="left-to-right" evidence="12">
        <dbReference type="Rhea" id="RHEA:51377"/>
    </physiologicalReaction>
</comment>
<dbReference type="InterPro" id="IPR000182">
    <property type="entry name" value="GNAT_dom"/>
</dbReference>
<comment type="catalytic activity">
    <reaction evidence="9">
        <text>dopamine + acetyl-CoA = N-acetyldopamine + CoA + H(+)</text>
        <dbReference type="Rhea" id="RHEA:51388"/>
        <dbReference type="ChEBI" id="CHEBI:15378"/>
        <dbReference type="ChEBI" id="CHEBI:57287"/>
        <dbReference type="ChEBI" id="CHEBI:57288"/>
        <dbReference type="ChEBI" id="CHEBI:59905"/>
        <dbReference type="ChEBI" id="CHEBI:125678"/>
    </reaction>
    <physiologicalReaction direction="left-to-right" evidence="9">
        <dbReference type="Rhea" id="RHEA:51389"/>
    </physiologicalReaction>
</comment>
<dbReference type="AlphaFoldDB" id="A0A1A9WFL7"/>
<keyword evidence="16" id="KW-1185">Reference proteome</keyword>
<name>A0A1A9WFL7_9MUSC</name>
<comment type="catalytic activity">
    <reaction evidence="13">
        <text>serotonin + acetyl-CoA = N-acetylserotonin + CoA + H(+)</text>
        <dbReference type="Rhea" id="RHEA:25217"/>
        <dbReference type="ChEBI" id="CHEBI:15378"/>
        <dbReference type="ChEBI" id="CHEBI:17697"/>
        <dbReference type="ChEBI" id="CHEBI:57287"/>
        <dbReference type="ChEBI" id="CHEBI:57288"/>
        <dbReference type="ChEBI" id="CHEBI:350546"/>
        <dbReference type="EC" id="2.3.1.87"/>
    </reaction>
    <physiologicalReaction direction="left-to-right" evidence="13">
        <dbReference type="Rhea" id="RHEA:25218"/>
    </physiologicalReaction>
</comment>
<organism evidence="15 16">
    <name type="scientific">Glossina brevipalpis</name>
    <dbReference type="NCBI Taxonomy" id="37001"/>
    <lineage>
        <taxon>Eukaryota</taxon>
        <taxon>Metazoa</taxon>
        <taxon>Ecdysozoa</taxon>
        <taxon>Arthropoda</taxon>
        <taxon>Hexapoda</taxon>
        <taxon>Insecta</taxon>
        <taxon>Pterygota</taxon>
        <taxon>Neoptera</taxon>
        <taxon>Endopterygota</taxon>
        <taxon>Diptera</taxon>
        <taxon>Brachycera</taxon>
        <taxon>Muscomorpha</taxon>
        <taxon>Hippoboscoidea</taxon>
        <taxon>Glossinidae</taxon>
        <taxon>Glossina</taxon>
    </lineage>
</organism>
<reference evidence="15" key="2">
    <citation type="submission" date="2020-05" db="UniProtKB">
        <authorList>
            <consortium name="EnsemblMetazoa"/>
        </authorList>
    </citation>
    <scope>IDENTIFICATION</scope>
    <source>
        <strain evidence="15">IAEA</strain>
    </source>
</reference>
<dbReference type="CDD" id="cd04301">
    <property type="entry name" value="NAT_SF"/>
    <property type="match status" value="1"/>
</dbReference>
<comment type="catalytic activity">
    <reaction evidence="7">
        <text>serotonin + octadecanoyl-CoA = N-octadecanoyl-serotonin + CoA + H(+)</text>
        <dbReference type="Rhea" id="RHEA:51400"/>
        <dbReference type="ChEBI" id="CHEBI:15378"/>
        <dbReference type="ChEBI" id="CHEBI:57287"/>
        <dbReference type="ChEBI" id="CHEBI:57394"/>
        <dbReference type="ChEBI" id="CHEBI:134065"/>
        <dbReference type="ChEBI" id="CHEBI:350546"/>
    </reaction>
    <physiologicalReaction direction="left-to-right" evidence="7">
        <dbReference type="Rhea" id="RHEA:51401"/>
    </physiologicalReaction>
</comment>
<evidence type="ECO:0000256" key="13">
    <source>
        <dbReference type="ARBA" id="ARBA00052491"/>
    </source>
</evidence>
<keyword evidence="2" id="KW-0012">Acyltransferase</keyword>
<evidence type="ECO:0000256" key="10">
    <source>
        <dbReference type="ARBA" id="ARBA00051823"/>
    </source>
</evidence>
<evidence type="ECO:0000256" key="9">
    <source>
        <dbReference type="ARBA" id="ARBA00051711"/>
    </source>
</evidence>
<evidence type="ECO:0000256" key="5">
    <source>
        <dbReference type="ARBA" id="ARBA00039114"/>
    </source>
</evidence>
<dbReference type="SUPFAM" id="SSF55729">
    <property type="entry name" value="Acyl-CoA N-acyltransferases (Nat)"/>
    <property type="match status" value="1"/>
</dbReference>
<accession>A0A1A9WFL7</accession>
<proteinExistence type="inferred from homology"/>
<evidence type="ECO:0000256" key="1">
    <source>
        <dbReference type="ARBA" id="ARBA00022679"/>
    </source>
</evidence>
<dbReference type="FunFam" id="3.40.630.30:FF:000046">
    <property type="entry name" value="Dopamine N-acetyltransferase"/>
    <property type="match status" value="1"/>
</dbReference>
<comment type="catalytic activity">
    <reaction evidence="8">
        <text>serotonin + (5Z,8Z,11Z,14Z)-eicosatetraenoyl-CoA = N-[(5Z,8Z,11Z,14Z)-eicosatetraenoyl]-serotonin + CoA + H(+)</text>
        <dbReference type="Rhea" id="RHEA:51396"/>
        <dbReference type="ChEBI" id="CHEBI:15378"/>
        <dbReference type="ChEBI" id="CHEBI:57287"/>
        <dbReference type="ChEBI" id="CHEBI:57368"/>
        <dbReference type="ChEBI" id="CHEBI:132255"/>
        <dbReference type="ChEBI" id="CHEBI:350546"/>
    </reaction>
    <physiologicalReaction direction="left-to-right" evidence="8">
        <dbReference type="Rhea" id="RHEA:51397"/>
    </physiologicalReaction>
</comment>
<dbReference type="PROSITE" id="PS51186">
    <property type="entry name" value="GNAT"/>
    <property type="match status" value="1"/>
</dbReference>